<sequence>MSTNHPAPLLPSQSPSPSPSLSLPSSRDFMTSLFNSLTSSSSRSSTSFSPIQISDRNVTSGSISYTRKFSKENERDDGDGNGNGNGNPLKQLDAQKKALLMTLHVIFPPPLLLHALDLLDRGGVGRVVLKGEGGIEEGISKREGRGDRRDGARGNMEQDVSSERKKEAESRRDLEVEDTEGGATTTKAHNPQATPSTFASPHKNYSPLAPVHPSPNCRSPPKTKPPILYQVRSSQPPKWHSSRSASGIGIGTGHASASASASSENTYTVHLDAWNCSCAAFAFSAFPAFPASSSSSSSTHPYPYISTSTSPSTSTSSPSYFPWSSKESSPDEDCSDSVEKEKEKRKEEEEKWQYGGWTKTSQVPICKHLLACLLMERWGDVLGMYVRERVVGREEMGGLVV</sequence>
<keyword evidence="3" id="KW-1185">Reference proteome</keyword>
<feature type="compositionally biased region" description="Basic and acidic residues" evidence="1">
    <location>
        <begin position="138"/>
        <end position="152"/>
    </location>
</feature>
<feature type="compositionally biased region" description="Basic and acidic residues" evidence="1">
    <location>
        <begin position="337"/>
        <end position="351"/>
    </location>
</feature>
<feature type="region of interest" description="Disordered" evidence="1">
    <location>
        <begin position="1"/>
        <end position="25"/>
    </location>
</feature>
<feature type="region of interest" description="Disordered" evidence="1">
    <location>
        <begin position="296"/>
        <end position="351"/>
    </location>
</feature>
<name>A0ABQ7J304_9HELO</name>
<feature type="compositionally biased region" description="Low complexity" evidence="1">
    <location>
        <begin position="10"/>
        <end position="25"/>
    </location>
</feature>
<dbReference type="RefSeq" id="XP_038815763.1">
    <property type="nucleotide sequence ID" value="XM_038948086.1"/>
</dbReference>
<gene>
    <name evidence="2" type="ORF">EAE98_000468</name>
</gene>
<feature type="compositionally biased region" description="Polar residues" evidence="1">
    <location>
        <begin position="182"/>
        <end position="199"/>
    </location>
</feature>
<feature type="region of interest" description="Disordered" evidence="1">
    <location>
        <begin position="64"/>
        <end position="90"/>
    </location>
</feature>
<evidence type="ECO:0000313" key="2">
    <source>
        <dbReference type="EMBL" id="KAF7940341.1"/>
    </source>
</evidence>
<dbReference type="GeneID" id="62227243"/>
<evidence type="ECO:0000313" key="3">
    <source>
        <dbReference type="Proteomes" id="UP000783213"/>
    </source>
</evidence>
<accession>A0ABQ7J304</accession>
<protein>
    <recommendedName>
        <fullName evidence="4">SWIM-type domain-containing protein</fullName>
    </recommendedName>
</protein>
<dbReference type="EMBL" id="RCSX01000001">
    <property type="protein sequence ID" value="KAF7940341.1"/>
    <property type="molecule type" value="Genomic_DNA"/>
</dbReference>
<proteinExistence type="predicted"/>
<evidence type="ECO:0008006" key="4">
    <source>
        <dbReference type="Google" id="ProtNLM"/>
    </source>
</evidence>
<evidence type="ECO:0000256" key="1">
    <source>
        <dbReference type="SAM" id="MobiDB-lite"/>
    </source>
</evidence>
<dbReference type="Proteomes" id="UP000783213">
    <property type="component" value="Unassembled WGS sequence"/>
</dbReference>
<comment type="caution">
    <text evidence="2">The sequence shown here is derived from an EMBL/GenBank/DDBJ whole genome shotgun (WGS) entry which is preliminary data.</text>
</comment>
<reference evidence="2 3" key="1">
    <citation type="journal article" date="2020" name="Genome Biol. Evol.">
        <title>Comparative genomics of Sclerotiniaceae.</title>
        <authorList>
            <person name="Valero Jimenez C.A."/>
            <person name="Steentjes M."/>
            <person name="Scholten O.E."/>
            <person name="Van Kan J.A.L."/>
        </authorList>
    </citation>
    <scope>NUCLEOTIDE SEQUENCE [LARGE SCALE GENOMIC DNA]</scope>
    <source>
        <strain evidence="2 3">B1</strain>
    </source>
</reference>
<feature type="compositionally biased region" description="Basic and acidic residues" evidence="1">
    <location>
        <begin position="161"/>
        <end position="174"/>
    </location>
</feature>
<organism evidence="2 3">
    <name type="scientific">Botrytis deweyae</name>
    <dbReference type="NCBI Taxonomy" id="2478750"/>
    <lineage>
        <taxon>Eukaryota</taxon>
        <taxon>Fungi</taxon>
        <taxon>Dikarya</taxon>
        <taxon>Ascomycota</taxon>
        <taxon>Pezizomycotina</taxon>
        <taxon>Leotiomycetes</taxon>
        <taxon>Helotiales</taxon>
        <taxon>Sclerotiniaceae</taxon>
        <taxon>Botrytis</taxon>
    </lineage>
</organism>
<feature type="compositionally biased region" description="Low complexity" evidence="1">
    <location>
        <begin position="296"/>
        <end position="327"/>
    </location>
</feature>
<feature type="region of interest" description="Disordered" evidence="1">
    <location>
        <begin position="138"/>
        <end position="247"/>
    </location>
</feature>